<dbReference type="PANTHER" id="PTHR12697">
    <property type="entry name" value="PBS LYASE HEAT-LIKE PROTEIN"/>
    <property type="match status" value="1"/>
</dbReference>
<dbReference type="Gene3D" id="1.25.10.10">
    <property type="entry name" value="Leucine-rich Repeat Variant"/>
    <property type="match status" value="2"/>
</dbReference>
<proteinExistence type="predicted"/>
<accession>A0ABU5IFS3</accession>
<gene>
    <name evidence="2" type="ORF">SM757_15415</name>
</gene>
<dbReference type="InterPro" id="IPR016024">
    <property type="entry name" value="ARM-type_fold"/>
</dbReference>
<protein>
    <submittedName>
        <fullName evidence="2">HEAT repeat domain-containing protein</fullName>
    </submittedName>
</protein>
<evidence type="ECO:0000313" key="3">
    <source>
        <dbReference type="Proteomes" id="UP001293718"/>
    </source>
</evidence>
<dbReference type="InterPro" id="IPR004155">
    <property type="entry name" value="PBS_lyase_HEAT"/>
</dbReference>
<dbReference type="InterPro" id="IPR011989">
    <property type="entry name" value="ARM-like"/>
</dbReference>
<evidence type="ECO:0000313" key="2">
    <source>
        <dbReference type="EMBL" id="MDZ5457967.1"/>
    </source>
</evidence>
<comment type="caution">
    <text evidence="2">The sequence shown here is derived from an EMBL/GenBank/DDBJ whole genome shotgun (WGS) entry which is preliminary data.</text>
</comment>
<dbReference type="InterPro" id="IPR000357">
    <property type="entry name" value="HEAT"/>
</dbReference>
<keyword evidence="3" id="KW-1185">Reference proteome</keyword>
<dbReference type="EMBL" id="JAXOJX010000024">
    <property type="protein sequence ID" value="MDZ5457967.1"/>
    <property type="molecule type" value="Genomic_DNA"/>
</dbReference>
<name>A0ABU5IFS3_9BURK</name>
<organism evidence="2 3">
    <name type="scientific">Azohydromonas lata</name>
    <dbReference type="NCBI Taxonomy" id="45677"/>
    <lineage>
        <taxon>Bacteria</taxon>
        <taxon>Pseudomonadati</taxon>
        <taxon>Pseudomonadota</taxon>
        <taxon>Betaproteobacteria</taxon>
        <taxon>Burkholderiales</taxon>
        <taxon>Sphaerotilaceae</taxon>
        <taxon>Azohydromonas</taxon>
    </lineage>
</organism>
<evidence type="ECO:0000256" key="1">
    <source>
        <dbReference type="ARBA" id="ARBA00022737"/>
    </source>
</evidence>
<sequence>MTAPAFNNSFEYAELLRRLVSEDPSERRVALLEAADLGDEALLPALAQRLRSDPEAALRAEAARALAGWDDADVVEALAQALTDEAAVREAAAQALAELRDPATAAGLVQHAWHADAFTCAAALRGLRELRLDTAAAPALAALQRPEGPVRREAIGVLGWLRHALALPLLARTAVEDADAEVRRAATGALGLAGPDELAVVLPALLAALNDATWPVREEAATTLGKLRPEDPAAIRALCASMEDDYWQVRLRAARALGRLRSRDALPVLTEALAHPAGNLRKEAAIALGEIGDARAAVALHVAEADPDPEVRKAARLALTRLAPLAGA</sequence>
<dbReference type="SMART" id="SM00567">
    <property type="entry name" value="EZ_HEAT"/>
    <property type="match status" value="9"/>
</dbReference>
<dbReference type="PANTHER" id="PTHR12697:SF5">
    <property type="entry name" value="DEOXYHYPUSINE HYDROXYLASE"/>
    <property type="match status" value="1"/>
</dbReference>
<dbReference type="RefSeq" id="WP_322466146.1">
    <property type="nucleotide sequence ID" value="NZ_JAXOJX010000024.1"/>
</dbReference>
<dbReference type="SUPFAM" id="SSF48371">
    <property type="entry name" value="ARM repeat"/>
    <property type="match status" value="2"/>
</dbReference>
<dbReference type="Pfam" id="PF02985">
    <property type="entry name" value="HEAT"/>
    <property type="match status" value="1"/>
</dbReference>
<dbReference type="Proteomes" id="UP001293718">
    <property type="component" value="Unassembled WGS sequence"/>
</dbReference>
<dbReference type="Pfam" id="PF13646">
    <property type="entry name" value="HEAT_2"/>
    <property type="match status" value="2"/>
</dbReference>
<reference evidence="2 3" key="1">
    <citation type="submission" date="2023-11" db="EMBL/GenBank/DDBJ databases">
        <title>Draft genome of Azohydromonas lata strain H1 (DSM1123), a polyhydroxyalkanoate producer.</title>
        <authorList>
            <person name="Traversa D."/>
            <person name="D'Addabbo P."/>
            <person name="Pazzani C."/>
            <person name="Manzari C."/>
            <person name="Chiara M."/>
            <person name="Scrascia M."/>
        </authorList>
    </citation>
    <scope>NUCLEOTIDE SEQUENCE [LARGE SCALE GENOMIC DNA]</scope>
    <source>
        <strain evidence="2 3">H1</strain>
    </source>
</reference>
<keyword evidence="1" id="KW-0677">Repeat</keyword>